<proteinExistence type="predicted"/>
<evidence type="ECO:0000313" key="1">
    <source>
        <dbReference type="EnsemblPlants" id="OGLUM04G00810.1"/>
    </source>
</evidence>
<name>A0A0D9ZGI5_9ORYZ</name>
<reference evidence="1" key="2">
    <citation type="submission" date="2018-05" db="EMBL/GenBank/DDBJ databases">
        <title>OgluRS3 (Oryza glumaepatula Reference Sequence Version 3).</title>
        <authorList>
            <person name="Zhang J."/>
            <person name="Kudrna D."/>
            <person name="Lee S."/>
            <person name="Talag J."/>
            <person name="Welchert J."/>
            <person name="Wing R.A."/>
        </authorList>
    </citation>
    <scope>NUCLEOTIDE SEQUENCE [LARGE SCALE GENOMIC DNA]</scope>
</reference>
<accession>A0A0D9ZGI5</accession>
<organism evidence="1">
    <name type="scientific">Oryza glumipatula</name>
    <dbReference type="NCBI Taxonomy" id="40148"/>
    <lineage>
        <taxon>Eukaryota</taxon>
        <taxon>Viridiplantae</taxon>
        <taxon>Streptophyta</taxon>
        <taxon>Embryophyta</taxon>
        <taxon>Tracheophyta</taxon>
        <taxon>Spermatophyta</taxon>
        <taxon>Magnoliopsida</taxon>
        <taxon>Liliopsida</taxon>
        <taxon>Poales</taxon>
        <taxon>Poaceae</taxon>
        <taxon>BOP clade</taxon>
        <taxon>Oryzoideae</taxon>
        <taxon>Oryzeae</taxon>
        <taxon>Oryzinae</taxon>
        <taxon>Oryza</taxon>
    </lineage>
</organism>
<keyword evidence="2" id="KW-1185">Reference proteome</keyword>
<reference evidence="1" key="1">
    <citation type="submission" date="2015-04" db="UniProtKB">
        <authorList>
            <consortium name="EnsemblPlants"/>
        </authorList>
    </citation>
    <scope>IDENTIFICATION</scope>
</reference>
<dbReference type="Gramene" id="OGLUM04G00810.1">
    <property type="protein sequence ID" value="OGLUM04G00810.1"/>
    <property type="gene ID" value="OGLUM04G00810"/>
</dbReference>
<sequence>MEAGGRLDPVLLSAIHADHAPSVGPVFLVGSSTRYTSTASTTNSLATLSPPLLLGFSASLASMLSFPSEPFPTTSRQSLERGGAAVVVAGFGGGRDAGGRSQIWEREQRRWPEPGEGATAVPGRQWSSASSSGMYRVILIGIT</sequence>
<dbReference type="AlphaFoldDB" id="A0A0D9ZGI5"/>
<evidence type="ECO:0000313" key="2">
    <source>
        <dbReference type="Proteomes" id="UP000026961"/>
    </source>
</evidence>
<dbReference type="HOGENOM" id="CLU_1809222_0_0_1"/>
<dbReference type="Proteomes" id="UP000026961">
    <property type="component" value="Chromosome 4"/>
</dbReference>
<protein>
    <submittedName>
        <fullName evidence="1">Uncharacterized protein</fullName>
    </submittedName>
</protein>
<dbReference type="EnsemblPlants" id="OGLUM04G00810.1">
    <property type="protein sequence ID" value="OGLUM04G00810.1"/>
    <property type="gene ID" value="OGLUM04G00810"/>
</dbReference>